<dbReference type="OrthoDB" id="3235083at2759"/>
<dbReference type="VEuPathDB" id="FungiDB:BO72DRAFT_523940"/>
<keyword evidence="3" id="KW-1185">Reference proteome</keyword>
<dbReference type="GeneID" id="63867157"/>
<reference evidence="2 3" key="1">
    <citation type="submission" date="2018-02" db="EMBL/GenBank/DDBJ databases">
        <title>The genomes of Aspergillus section Nigri reveals drivers in fungal speciation.</title>
        <authorList>
            <consortium name="DOE Joint Genome Institute"/>
            <person name="Vesth T.C."/>
            <person name="Nybo J."/>
            <person name="Theobald S."/>
            <person name="Brandl J."/>
            <person name="Frisvad J.C."/>
            <person name="Nielsen K.F."/>
            <person name="Lyhne E.K."/>
            <person name="Kogle M.E."/>
            <person name="Kuo A."/>
            <person name="Riley R."/>
            <person name="Clum A."/>
            <person name="Nolan M."/>
            <person name="Lipzen A."/>
            <person name="Salamov A."/>
            <person name="Henrissat B."/>
            <person name="Wiebenga A."/>
            <person name="De vries R.P."/>
            <person name="Grigoriev I.V."/>
            <person name="Mortensen U.H."/>
            <person name="Andersen M.R."/>
            <person name="Baker S.E."/>
        </authorList>
    </citation>
    <scope>NUCLEOTIDE SEQUENCE [LARGE SCALE GENOMIC DNA]</scope>
    <source>
        <strain evidence="2 3">CBS 313.89</strain>
    </source>
</reference>
<dbReference type="EMBL" id="KZ824623">
    <property type="protein sequence ID" value="RAK82071.1"/>
    <property type="molecule type" value="Genomic_DNA"/>
</dbReference>
<organism evidence="2 3">
    <name type="scientific">Aspergillus fijiensis CBS 313.89</name>
    <dbReference type="NCBI Taxonomy" id="1448319"/>
    <lineage>
        <taxon>Eukaryota</taxon>
        <taxon>Fungi</taxon>
        <taxon>Dikarya</taxon>
        <taxon>Ascomycota</taxon>
        <taxon>Pezizomycotina</taxon>
        <taxon>Eurotiomycetes</taxon>
        <taxon>Eurotiomycetidae</taxon>
        <taxon>Eurotiales</taxon>
        <taxon>Aspergillaceae</taxon>
        <taxon>Aspergillus</taxon>
    </lineage>
</organism>
<feature type="compositionally biased region" description="Low complexity" evidence="1">
    <location>
        <begin position="228"/>
        <end position="250"/>
    </location>
</feature>
<dbReference type="Gene3D" id="1.20.120.20">
    <property type="entry name" value="Apolipoprotein"/>
    <property type="match status" value="1"/>
</dbReference>
<dbReference type="Proteomes" id="UP000249789">
    <property type="component" value="Unassembled WGS sequence"/>
</dbReference>
<evidence type="ECO:0000313" key="3">
    <source>
        <dbReference type="Proteomes" id="UP000249789"/>
    </source>
</evidence>
<feature type="region of interest" description="Disordered" evidence="1">
    <location>
        <begin position="225"/>
        <end position="253"/>
    </location>
</feature>
<sequence length="899" mass="95237">MSFHFGHLGEVVPKALRILNYHIALLLHEEFGYNGRIQKLVQGSSSTGNTWRAQDIVLAAGAPQQKATSFKSYTTTIHVTQLDGDLPAANTIVQLIANSRVPVYINGVYYVLSAVAPVEVPTDATGALTVVEATDSLHASVLTAKLTNTSLTINPMDHTFDKLAALNSTDKLRAAAFPSQTVAGGVVGSPDTTALVDSSIDDSTVEAVAQHLSVFKDAYQNLKDPKHPVTTSPSATTPPAAVQVPSTTTALKAPAHPTSFCQTRPAALHPASLHARNVHVSNISFLGDLGRALDHIGDEIGGPIGGVVHAAGDVGKAVDGVVDGVVHTAEKVGDAIANTVGNVIHTVGDIADAVGNAITTAAGDVLQWVKHEVKSVGRIIHDTVTGTLHLVAQIGSKVYHAVLDTAHAVVGAVQWVFDKVKTGIQKLIQFVEMLFQWDDIRRCKDVMHNTIKLYLQNEVEYIRTARDFLDREIGKAQQSLNQWSGITDWSGLGDASSKAVAASASNPHKDQTSASKFLADHYQNNASQMAVVGDHPTMDAVEQLLTDLIQAIAREGHVLEGVYKELVQLAHDFSSLSVEAILRRVVGILADGVLSSVQVVVDAVLNLLYDVAEVAIALVDTKIHIPVISDILNAVGVPDISLLDLLCWIAAVSFTIVYKVAYQHAPFPAHDPAVQTILSASHWETVAEDFKRSEHSLKRPTFQGFHGTSGLMALIGNPLNELDAMSEAGSGGFLSKATSVFKVVVSVSQTVADQLVPQDPLQDGSIKTISHVTSALGLLCSLYFSGLGQKAVGKIGVGSMSAKSTRGVGALVGVMLIPFKLVTSGFHFYELSQDGAGDMRSAAIIGEVSNLTSYASRIAYAVVVNDEDPETRAVAVTVKAFCDQAYAGLQVAETAVGYL</sequence>
<evidence type="ECO:0000256" key="1">
    <source>
        <dbReference type="SAM" id="MobiDB-lite"/>
    </source>
</evidence>
<protein>
    <submittedName>
        <fullName evidence="2">Uncharacterized protein</fullName>
    </submittedName>
</protein>
<gene>
    <name evidence="2" type="ORF">BO72DRAFT_523940</name>
</gene>
<accession>A0A8G1S3Z7</accession>
<dbReference type="AlphaFoldDB" id="A0A8G1S3Z7"/>
<evidence type="ECO:0000313" key="2">
    <source>
        <dbReference type="EMBL" id="RAK82071.1"/>
    </source>
</evidence>
<proteinExistence type="predicted"/>
<dbReference type="RefSeq" id="XP_040806081.1">
    <property type="nucleotide sequence ID" value="XM_040949822.1"/>
</dbReference>
<name>A0A8G1S3Z7_9EURO</name>